<feature type="domain" description="Glycosyltransferase 2-like" evidence="1">
    <location>
        <begin position="21"/>
        <end position="133"/>
    </location>
</feature>
<keyword evidence="2" id="KW-0328">Glycosyltransferase</keyword>
<dbReference type="Proteomes" id="UP000315700">
    <property type="component" value="Chromosome"/>
</dbReference>
<dbReference type="InParanoid" id="A0A517SM67"/>
<protein>
    <submittedName>
        <fullName evidence="2">GalNAc(5)-diNAcBac-PP-undecaprenol beta-1,3-glucosyltransferase</fullName>
        <ecNumber evidence="2">2.4.1.293</ecNumber>
    </submittedName>
</protein>
<organism evidence="2 3">
    <name type="scientific">Caulifigura coniformis</name>
    <dbReference type="NCBI Taxonomy" id="2527983"/>
    <lineage>
        <taxon>Bacteria</taxon>
        <taxon>Pseudomonadati</taxon>
        <taxon>Planctomycetota</taxon>
        <taxon>Planctomycetia</taxon>
        <taxon>Planctomycetales</taxon>
        <taxon>Planctomycetaceae</taxon>
        <taxon>Caulifigura</taxon>
    </lineage>
</organism>
<dbReference type="OrthoDB" id="9784574at2"/>
<dbReference type="PANTHER" id="PTHR22916:SF3">
    <property type="entry name" value="UDP-GLCNAC:BETAGAL BETA-1,3-N-ACETYLGLUCOSAMINYLTRANSFERASE-LIKE PROTEIN 1"/>
    <property type="match status" value="1"/>
</dbReference>
<dbReference type="Pfam" id="PF00535">
    <property type="entry name" value="Glycos_transf_2"/>
    <property type="match status" value="1"/>
</dbReference>
<evidence type="ECO:0000313" key="2">
    <source>
        <dbReference type="EMBL" id="QDT57198.1"/>
    </source>
</evidence>
<dbReference type="InterPro" id="IPR001173">
    <property type="entry name" value="Glyco_trans_2-like"/>
</dbReference>
<accession>A0A517SM67</accession>
<dbReference type="EMBL" id="CP036271">
    <property type="protein sequence ID" value="QDT57198.1"/>
    <property type="molecule type" value="Genomic_DNA"/>
</dbReference>
<proteinExistence type="predicted"/>
<dbReference type="SUPFAM" id="SSF53448">
    <property type="entry name" value="Nucleotide-diphospho-sugar transferases"/>
    <property type="match status" value="1"/>
</dbReference>
<dbReference type="Gene3D" id="3.90.550.10">
    <property type="entry name" value="Spore Coat Polysaccharide Biosynthesis Protein SpsA, Chain A"/>
    <property type="match status" value="2"/>
</dbReference>
<dbReference type="PANTHER" id="PTHR22916">
    <property type="entry name" value="GLYCOSYLTRANSFERASE"/>
    <property type="match status" value="1"/>
</dbReference>
<dbReference type="RefSeq" id="WP_145034573.1">
    <property type="nucleotide sequence ID" value="NZ_CP036271.1"/>
</dbReference>
<dbReference type="CDD" id="cd00761">
    <property type="entry name" value="Glyco_tranf_GTA_type"/>
    <property type="match status" value="1"/>
</dbReference>
<keyword evidence="2" id="KW-0808">Transferase</keyword>
<gene>
    <name evidence="2" type="primary">pglI</name>
    <name evidence="2" type="ORF">Pan44_52650</name>
</gene>
<dbReference type="InterPro" id="IPR029044">
    <property type="entry name" value="Nucleotide-diphossugar_trans"/>
</dbReference>
<reference evidence="2 3" key="1">
    <citation type="submission" date="2019-02" db="EMBL/GenBank/DDBJ databases">
        <title>Deep-cultivation of Planctomycetes and their phenomic and genomic characterization uncovers novel biology.</title>
        <authorList>
            <person name="Wiegand S."/>
            <person name="Jogler M."/>
            <person name="Boedeker C."/>
            <person name="Pinto D."/>
            <person name="Vollmers J."/>
            <person name="Rivas-Marin E."/>
            <person name="Kohn T."/>
            <person name="Peeters S.H."/>
            <person name="Heuer A."/>
            <person name="Rast P."/>
            <person name="Oberbeckmann S."/>
            <person name="Bunk B."/>
            <person name="Jeske O."/>
            <person name="Meyerdierks A."/>
            <person name="Storesund J.E."/>
            <person name="Kallscheuer N."/>
            <person name="Luecker S."/>
            <person name="Lage O.M."/>
            <person name="Pohl T."/>
            <person name="Merkel B.J."/>
            <person name="Hornburger P."/>
            <person name="Mueller R.-W."/>
            <person name="Bruemmer F."/>
            <person name="Labrenz M."/>
            <person name="Spormann A.M."/>
            <person name="Op den Camp H."/>
            <person name="Overmann J."/>
            <person name="Amann R."/>
            <person name="Jetten M.S.M."/>
            <person name="Mascher T."/>
            <person name="Medema M.H."/>
            <person name="Devos D.P."/>
            <person name="Kaster A.-K."/>
            <person name="Ovreas L."/>
            <person name="Rohde M."/>
            <person name="Galperin M.Y."/>
            <person name="Jogler C."/>
        </authorList>
    </citation>
    <scope>NUCLEOTIDE SEQUENCE [LARGE SCALE GENOMIC DNA]</scope>
    <source>
        <strain evidence="2 3">Pan44</strain>
    </source>
</reference>
<evidence type="ECO:0000259" key="1">
    <source>
        <dbReference type="Pfam" id="PF00535"/>
    </source>
</evidence>
<keyword evidence="3" id="KW-1185">Reference proteome</keyword>
<dbReference type="EC" id="2.4.1.293" evidence="2"/>
<dbReference type="AlphaFoldDB" id="A0A517SM67"/>
<evidence type="ECO:0000313" key="3">
    <source>
        <dbReference type="Proteomes" id="UP000315700"/>
    </source>
</evidence>
<dbReference type="GO" id="GO:0016758">
    <property type="term" value="F:hexosyltransferase activity"/>
    <property type="evidence" value="ECO:0007669"/>
    <property type="project" value="UniProtKB-ARBA"/>
</dbReference>
<sequence length="370" mass="40883">MPVLDSTSNLERPADRETLVSVVVPTFNRAELLRSALRSVQAQSWTDLEVVVVDDGSTDETQSVVASMSAADNRIRYLRQPNGGVSAARNTALANCRGAMIAFLDSDDAWHPTKLATQVEVLRALPAVGMVWSDMNAVDVQGRIVHCNYLQRMYKGYRRLAQGQLFPESAPLQDVVPQIDPALAGVKLSWGPIYSHMLYGNLVHTSTVVLRRERAAAVGLFDESMKAGGEDYKFHLATTRLGAVAFLDQATIDYRIGGADQITNLKNQVHFATAFLKTLEEQIAHHRPELQLTDRELDRIRAEAHDWLAAALIEGGQRRLAAAHALKAIRQRPATRNSWKTLAKTMLPRTAVELVRAARRLRSDASVASM</sequence>
<dbReference type="KEGG" id="ccos:Pan44_52650"/>
<name>A0A517SM67_9PLAN</name>